<geneLocation type="plasmid" evidence="1 2">
    <name>p01</name>
</geneLocation>
<accession>A0A9W3JGM8</accession>
<sequence>MNIAVKGNEQILGLLNDWYVEIRARRISNAHRLKEEIDDKMQNIEEDQNLLLYYSLLDFRHQYVIDNLGVSTSSFDKVESFEIPSNNTLTYYYHFFKAIHASGTGSYKVAKEHFDQAEKLLELINDDVEKAEFYYKLGAFHFDICDSLVSFQYTTKAKEMFLAHPDYERNVGFCENLLGLACINLKEWSLAEEHFAAAMDKFQKVGEDKFIIMVRHNLGWMYSKQNLSSLAIRYLSEVIEKSPNHYKAMYAKALEHYKLDERDVAVELIENGLNISKKLNQEEFIHRYLILKELNNASPTQILETVVLAGIDYFEREGLYEDVQESYETLGTKFYYEKNHHAASKYFHLGLQAKRKSFEEGALK</sequence>
<dbReference type="Gene3D" id="1.25.40.10">
    <property type="entry name" value="Tetratricopeptide repeat domain"/>
    <property type="match status" value="1"/>
</dbReference>
<reference evidence="1 2" key="1">
    <citation type="submission" date="2012-08" db="EMBL/GenBank/DDBJ databases">
        <authorList>
            <person name="Doggett N."/>
            <person name="Teshima H."/>
            <person name="Bruce D."/>
            <person name="Detter J.C."/>
            <person name="Johnson S.L."/>
            <person name="Han C."/>
        </authorList>
    </citation>
    <scope>NUCLEOTIDE SEQUENCE [LARGE SCALE GENOMIC DNA]</scope>
    <source>
        <strain evidence="1 2">HD-771</strain>
        <plasmid evidence="1 2">p01</plasmid>
    </source>
</reference>
<evidence type="ECO:0000313" key="2">
    <source>
        <dbReference type="Proteomes" id="UP000005259"/>
    </source>
</evidence>
<keyword evidence="1" id="KW-0614">Plasmid</keyword>
<dbReference type="Proteomes" id="UP000005259">
    <property type="component" value="Plasmid p01"/>
</dbReference>
<gene>
    <name evidence="1" type="ORF">BTG_31198</name>
</gene>
<dbReference type="InterPro" id="IPR019734">
    <property type="entry name" value="TPR_rpt"/>
</dbReference>
<dbReference type="EMBL" id="CP003753">
    <property type="protein sequence ID" value="AFQ19576.1"/>
    <property type="molecule type" value="Genomic_DNA"/>
</dbReference>
<dbReference type="Pfam" id="PF18801">
    <property type="entry name" value="RapH_N"/>
    <property type="match status" value="1"/>
</dbReference>
<dbReference type="SUPFAM" id="SSF48452">
    <property type="entry name" value="TPR-like"/>
    <property type="match status" value="1"/>
</dbReference>
<proteinExistence type="predicted"/>
<dbReference type="RefSeq" id="WP_001017611.1">
    <property type="nucleotide sequence ID" value="NC_018486.1"/>
</dbReference>
<evidence type="ECO:0000313" key="1">
    <source>
        <dbReference type="EMBL" id="AFQ19576.1"/>
    </source>
</evidence>
<dbReference type="SMART" id="SM00028">
    <property type="entry name" value="TPR"/>
    <property type="match status" value="4"/>
</dbReference>
<name>A0A9W3JGM8_BACTU</name>
<protein>
    <submittedName>
        <fullName evidence="1">Response regulator aspartate phosphatase</fullName>
    </submittedName>
</protein>
<dbReference type="KEGG" id="bti:BTG_31198"/>
<organism evidence="1 2">
    <name type="scientific">Bacillus thuringiensis HD-771</name>
    <dbReference type="NCBI Taxonomy" id="1218175"/>
    <lineage>
        <taxon>Bacteria</taxon>
        <taxon>Bacillati</taxon>
        <taxon>Bacillota</taxon>
        <taxon>Bacilli</taxon>
        <taxon>Bacillales</taxon>
        <taxon>Bacillaceae</taxon>
        <taxon>Bacillus</taxon>
        <taxon>Bacillus cereus group</taxon>
    </lineage>
</organism>
<dbReference type="AlphaFoldDB" id="A0A9W3JGM8"/>
<dbReference type="InterPro" id="IPR011990">
    <property type="entry name" value="TPR-like_helical_dom_sf"/>
</dbReference>